<dbReference type="PATRIC" id="fig|1261127.3.peg.8"/>
<sequence>MITRRSDSATADNALIPLEGTCGQFLGPALMWHAIQALNLMYTTRSLSIARQRIYYLTIGNAYTGLLQRTGSNKRDVNA</sequence>
<dbReference type="KEGG" id="cama:F384_00035"/>
<dbReference type="HOGENOM" id="CLU_2599701_0_0_6"/>
<name>A0A0F6RDS2_CITAM</name>
<dbReference type="Proteomes" id="UP000034085">
    <property type="component" value="Chromosome"/>
</dbReference>
<protein>
    <submittedName>
        <fullName evidence="1">Uncharacterized protein</fullName>
    </submittedName>
</protein>
<dbReference type="EMBL" id="CP011132">
    <property type="protein sequence ID" value="AKE57638.1"/>
    <property type="molecule type" value="Genomic_DNA"/>
</dbReference>
<accession>A0A0F6RDS2</accession>
<evidence type="ECO:0000313" key="2">
    <source>
        <dbReference type="Proteomes" id="UP000034085"/>
    </source>
</evidence>
<evidence type="ECO:0000313" key="1">
    <source>
        <dbReference type="EMBL" id="AKE57638.1"/>
    </source>
</evidence>
<dbReference type="AlphaFoldDB" id="A0A0F6RDS2"/>
<proteinExistence type="predicted"/>
<gene>
    <name evidence="1" type="ORF">F384_00035</name>
</gene>
<reference evidence="1 2" key="1">
    <citation type="journal article" date="2013" name="Appl. Microbiol. Biotechnol.">
        <title>Glycerol assimilation and production of 1,3-propanediol by Citrobacter amalonaticus Y19.</title>
        <authorList>
            <person name="Ainala S.K."/>
            <person name="Ashok S."/>
            <person name="Ko Y."/>
            <person name="Park S."/>
        </authorList>
    </citation>
    <scope>NUCLEOTIDE SEQUENCE [LARGE SCALE GENOMIC DNA]</scope>
    <source>
        <strain evidence="1 2">Y19</strain>
    </source>
</reference>
<organism evidence="1 2">
    <name type="scientific">Citrobacter amalonaticus Y19</name>
    <dbReference type="NCBI Taxonomy" id="1261127"/>
    <lineage>
        <taxon>Bacteria</taxon>
        <taxon>Pseudomonadati</taxon>
        <taxon>Pseudomonadota</taxon>
        <taxon>Gammaproteobacteria</taxon>
        <taxon>Enterobacterales</taxon>
        <taxon>Enterobacteriaceae</taxon>
        <taxon>Citrobacter</taxon>
    </lineage>
</organism>